<dbReference type="RefSeq" id="WP_187024878.1">
    <property type="nucleotide sequence ID" value="NZ_JACOPB010000037.1"/>
</dbReference>
<dbReference type="Proteomes" id="UP000634672">
    <property type="component" value="Unassembled WGS sequence"/>
</dbReference>
<keyword evidence="1" id="KW-0175">Coiled coil</keyword>
<evidence type="ECO:0000313" key="2">
    <source>
        <dbReference type="EMBL" id="MBC5712468.1"/>
    </source>
</evidence>
<evidence type="ECO:0008006" key="4">
    <source>
        <dbReference type="Google" id="ProtNLM"/>
    </source>
</evidence>
<evidence type="ECO:0000313" key="3">
    <source>
        <dbReference type="Proteomes" id="UP000634672"/>
    </source>
</evidence>
<comment type="caution">
    <text evidence="2">The sequence shown here is derived from an EMBL/GenBank/DDBJ whole genome shotgun (WGS) entry which is preliminary data.</text>
</comment>
<evidence type="ECO:0000256" key="1">
    <source>
        <dbReference type="SAM" id="Coils"/>
    </source>
</evidence>
<organism evidence="2 3">
    <name type="scientific">Hungatella hominis</name>
    <dbReference type="NCBI Taxonomy" id="2763050"/>
    <lineage>
        <taxon>Bacteria</taxon>
        <taxon>Bacillati</taxon>
        <taxon>Bacillota</taxon>
        <taxon>Clostridia</taxon>
        <taxon>Lachnospirales</taxon>
        <taxon>Lachnospiraceae</taxon>
        <taxon>Hungatella</taxon>
    </lineage>
</organism>
<dbReference type="EMBL" id="JACOPB010000037">
    <property type="protein sequence ID" value="MBC5712468.1"/>
    <property type="molecule type" value="Genomic_DNA"/>
</dbReference>
<protein>
    <recommendedName>
        <fullName evidence="4">RNA polymerase subunit sigma-70</fullName>
    </recommendedName>
</protein>
<reference evidence="2 3" key="1">
    <citation type="submission" date="2020-08" db="EMBL/GenBank/DDBJ databases">
        <title>Genome public.</title>
        <authorList>
            <person name="Liu C."/>
            <person name="Sun Q."/>
        </authorList>
    </citation>
    <scope>NUCLEOTIDE SEQUENCE [LARGE SCALE GENOMIC DNA]</scope>
    <source>
        <strain evidence="2 3">NSJ-66</strain>
    </source>
</reference>
<sequence length="147" mass="17621">MDKEVLEQYSSLKAEYLDLQDEIRKLEKQIRKMETSRCQVSDSVKGTRTDGTYGSIRITGFPVPDYYRRKKLLEDRKRKLDEFELQLLELTNEVDDYINSLADSRMRRMIRYKFFDELSWVQMAHRMGGKCTADGCRKQIERFLEEK</sequence>
<gene>
    <name evidence="2" type="ORF">H8S75_31700</name>
</gene>
<keyword evidence="3" id="KW-1185">Reference proteome</keyword>
<name>A0ABR7HH05_9FIRM</name>
<accession>A0ABR7HH05</accession>
<feature type="coiled-coil region" evidence="1">
    <location>
        <begin position="9"/>
        <end position="36"/>
    </location>
</feature>
<feature type="coiled-coil region" evidence="1">
    <location>
        <begin position="73"/>
        <end position="100"/>
    </location>
</feature>
<proteinExistence type="predicted"/>